<dbReference type="InterPro" id="IPR007549">
    <property type="entry name" value="DUF512"/>
</dbReference>
<dbReference type="InterPro" id="IPR013785">
    <property type="entry name" value="Aldolase_TIM"/>
</dbReference>
<dbReference type="AlphaFoldDB" id="A0A0S8FQV9"/>
<sequence>MVRVIASKDKRIPVGAKLSAINNQKIDDLLEFEFYNDDSKTRQLVVELNGSSKRVVFKPRARIAVTLESPRYRQCTNGCDFCFINGLPRNLRKELYFRDDDYRLSFLFGNFLSLTNLDKQDISRIGRLRLSPLYISVHTTNSRLRVKLFKNEKAGLILQTLRALADNDIKMHCQIVVIPGVNSGRHLVTTIKDLGRLYPAVDSIGIVPVGKTKYVEAIPSVSKRLAQSVIDTGRRFHERFRKRHNRGFVYLADELYIKTGNPIPPKEYYDDFPQYENGIGMVRSLLDEINVIGKVKSSKGRFLILTGYLAYPFLQILKRRLEPNVSVDIKAVANEFFGKTVTVSGLISGQDINRTIKQWSNKYDRIILPPNCVNDARQFLDNVRVTDKHVLIAPKTVKELIRCLR</sequence>
<accession>A0A0S8FQV9</accession>
<dbReference type="InterPro" id="IPR058240">
    <property type="entry name" value="rSAM_sf"/>
</dbReference>
<dbReference type="EMBL" id="LJUJ01000019">
    <property type="protein sequence ID" value="KPK63079.1"/>
    <property type="molecule type" value="Genomic_DNA"/>
</dbReference>
<dbReference type="Gene3D" id="3.20.20.70">
    <property type="entry name" value="Aldolase class I"/>
    <property type="match status" value="1"/>
</dbReference>
<dbReference type="STRING" id="1703779.AMJ83_08390"/>
<proteinExistence type="predicted"/>
<evidence type="ECO:0000313" key="4">
    <source>
        <dbReference type="Proteomes" id="UP000051373"/>
    </source>
</evidence>
<dbReference type="Proteomes" id="UP000051373">
    <property type="component" value="Unassembled WGS sequence"/>
</dbReference>
<feature type="domain" description="DUF512" evidence="1">
    <location>
        <begin position="207"/>
        <end position="387"/>
    </location>
</feature>
<reference evidence="3 4" key="1">
    <citation type="journal article" date="2015" name="Microbiome">
        <title>Genomic resolution of linkages in carbon, nitrogen, and sulfur cycling among widespread estuary sediment bacteria.</title>
        <authorList>
            <person name="Baker B.J."/>
            <person name="Lazar C.S."/>
            <person name="Teske A.P."/>
            <person name="Dick G.J."/>
        </authorList>
    </citation>
    <scope>NUCLEOTIDE SEQUENCE [LARGE SCALE GENOMIC DNA]</scope>
    <source>
        <strain evidence="3">SM23_42</strain>
    </source>
</reference>
<dbReference type="InterPro" id="IPR045375">
    <property type="entry name" value="Put_radical_SAM-like_N"/>
</dbReference>
<gene>
    <name evidence="3" type="ORF">AMJ83_08390</name>
</gene>
<dbReference type="Pfam" id="PF19238">
    <property type="entry name" value="Radical_SAM_2"/>
    <property type="match status" value="1"/>
</dbReference>
<evidence type="ECO:0000259" key="1">
    <source>
        <dbReference type="Pfam" id="PF04459"/>
    </source>
</evidence>
<dbReference type="SUPFAM" id="SSF102114">
    <property type="entry name" value="Radical SAM enzymes"/>
    <property type="match status" value="1"/>
</dbReference>
<evidence type="ECO:0000313" key="3">
    <source>
        <dbReference type="EMBL" id="KPK63079.1"/>
    </source>
</evidence>
<protein>
    <submittedName>
        <fullName evidence="3">Uncharacterized protein</fullName>
    </submittedName>
</protein>
<organism evidence="3 4">
    <name type="scientific">candidate division WOR_3 bacterium SM23_42</name>
    <dbReference type="NCBI Taxonomy" id="1703779"/>
    <lineage>
        <taxon>Bacteria</taxon>
        <taxon>Bacteria division WOR-3</taxon>
    </lineage>
</organism>
<name>A0A0S8FQV9_UNCW3</name>
<comment type="caution">
    <text evidence="3">The sequence shown here is derived from an EMBL/GenBank/DDBJ whole genome shotgun (WGS) entry which is preliminary data.</text>
</comment>
<feature type="domain" description="Putative radical SAM N-terminal" evidence="2">
    <location>
        <begin position="71"/>
        <end position="204"/>
    </location>
</feature>
<dbReference type="Pfam" id="PF04459">
    <property type="entry name" value="DUF512"/>
    <property type="match status" value="1"/>
</dbReference>
<evidence type="ECO:0000259" key="2">
    <source>
        <dbReference type="Pfam" id="PF19238"/>
    </source>
</evidence>